<dbReference type="PhylomeDB" id="B8MVB2"/>
<dbReference type="InParanoid" id="B8MVB2"/>
<evidence type="ECO:0000259" key="3">
    <source>
        <dbReference type="Pfam" id="PF20209"/>
    </source>
</evidence>
<feature type="domain" description="DUF6570" evidence="3">
    <location>
        <begin position="81"/>
        <end position="210"/>
    </location>
</feature>
<gene>
    <name evidence="4" type="ORF">TSTA_008640</name>
</gene>
<dbReference type="Pfam" id="PF20209">
    <property type="entry name" value="DUF6570"/>
    <property type="match status" value="1"/>
</dbReference>
<dbReference type="OMA" id="HAYSEAY"/>
<dbReference type="STRING" id="441959.B8MVB2"/>
<evidence type="ECO:0000313" key="5">
    <source>
        <dbReference type="Proteomes" id="UP000001745"/>
    </source>
</evidence>
<feature type="region of interest" description="Disordered" evidence="1">
    <location>
        <begin position="1"/>
        <end position="43"/>
    </location>
</feature>
<sequence length="670" mass="78408">MDTDPSFHPVSSAASNEARRPRITNRRVSQTSPDYDLHQPDPPALQQQRIEQCCVCDEKWFNMRLAPDSICTPCFRADKDQTVPLYGIENNMHPGDMPDLPELPQTEEMLITRVHVFVEVWRVRGQQYKYSGHVVNFLRDTARVYNTLPLLPRNLEIILLRPANASTDPRLQRQFIHDFRVRREHIIKWLAFLRSNHPRYRNIEIFQATIDLLPLDDDVADQVINESLDPIETNPDTTHMEDVEPPELSAPEDTRHPYMEYPPFRSTPIAEFTRSQPLLSWAFPTLFPCGQGEFIHPRQRTVNFSDYAKHLMKFHDGRFARHPRFRYVVFITMMRQQANAKASFLVKQKTKEGREITAGDLRLAFEDDAPEGEALLNSITRRSGMLRGTHPFWTNRQQQLKAMVKKFGPSHIFLTVSAADLHWADLMQHLPKFERWKEAMSQDRIQIARDNLRDNPHIVAQWFWIRYNTFRKEVLDKRFNVIENRNRFEWQGHSSVHNHGLYWVKDAPNSEVEELSEDLRKAFANFWGIHVSALNPQPGQMVADTTERSPIQLEFADQENTVGFLSRVANRVQRHNCSQRYCLRKEKGSDVLSCRFHFPHSIRTEPIVERAPGHQYYRFYPIRNDVMMNPWNPCILMGWLANIDITPCTGSKALLDYIAKYASKAEKKTE</sequence>
<name>B8MVB2_TALSN</name>
<dbReference type="OrthoDB" id="4369803at2759"/>
<evidence type="ECO:0000259" key="2">
    <source>
        <dbReference type="Pfam" id="PF14214"/>
    </source>
</evidence>
<accession>B8MVB2</accession>
<evidence type="ECO:0000256" key="1">
    <source>
        <dbReference type="SAM" id="MobiDB-lite"/>
    </source>
</evidence>
<dbReference type="InterPro" id="IPR025476">
    <property type="entry name" value="Helitron_helicase-like"/>
</dbReference>
<evidence type="ECO:0000313" key="4">
    <source>
        <dbReference type="EMBL" id="EED11568.1"/>
    </source>
</evidence>
<keyword evidence="5" id="KW-1185">Reference proteome</keyword>
<dbReference type="Pfam" id="PF14214">
    <property type="entry name" value="Helitron_like_N"/>
    <property type="match status" value="1"/>
</dbReference>
<dbReference type="InterPro" id="IPR046700">
    <property type="entry name" value="DUF6570"/>
</dbReference>
<protein>
    <submittedName>
        <fullName evidence="4">Uncharacterized protein</fullName>
    </submittedName>
</protein>
<dbReference type="HOGENOM" id="CLU_001613_8_4_1"/>
<proteinExistence type="predicted"/>
<dbReference type="GeneID" id="8103252"/>
<dbReference type="Proteomes" id="UP000001745">
    <property type="component" value="Unassembled WGS sequence"/>
</dbReference>
<dbReference type="eggNOG" id="ENOG502S3BW">
    <property type="taxonomic scope" value="Eukaryota"/>
</dbReference>
<dbReference type="EMBL" id="EQ962662">
    <property type="protein sequence ID" value="EED11568.1"/>
    <property type="molecule type" value="Genomic_DNA"/>
</dbReference>
<reference evidence="5" key="1">
    <citation type="journal article" date="2015" name="Genome Announc.">
        <title>Genome sequence of the AIDS-associated pathogen Penicillium marneffei (ATCC18224) and its near taxonomic relative Talaromyces stipitatus (ATCC10500).</title>
        <authorList>
            <person name="Nierman W.C."/>
            <person name="Fedorova-Abrams N.D."/>
            <person name="Andrianopoulos A."/>
        </authorList>
    </citation>
    <scope>NUCLEOTIDE SEQUENCE [LARGE SCALE GENOMIC DNA]</scope>
    <source>
        <strain evidence="5">ATCC 10500 / CBS 375.48 / QM 6759 / NRRL 1006</strain>
    </source>
</reference>
<organism evidence="4 5">
    <name type="scientific">Talaromyces stipitatus (strain ATCC 10500 / CBS 375.48 / QM 6759 / NRRL 1006)</name>
    <name type="common">Penicillium stipitatum</name>
    <dbReference type="NCBI Taxonomy" id="441959"/>
    <lineage>
        <taxon>Eukaryota</taxon>
        <taxon>Fungi</taxon>
        <taxon>Dikarya</taxon>
        <taxon>Ascomycota</taxon>
        <taxon>Pezizomycotina</taxon>
        <taxon>Eurotiomycetes</taxon>
        <taxon>Eurotiomycetidae</taxon>
        <taxon>Eurotiales</taxon>
        <taxon>Trichocomaceae</taxon>
        <taxon>Talaromyces</taxon>
        <taxon>Talaromyces sect. Talaromyces</taxon>
    </lineage>
</organism>
<feature type="domain" description="Helitron helicase-like" evidence="2">
    <location>
        <begin position="307"/>
        <end position="502"/>
    </location>
</feature>
<dbReference type="RefSeq" id="XP_002488749.1">
    <property type="nucleotide sequence ID" value="XM_002488704.1"/>
</dbReference>
<dbReference type="VEuPathDB" id="FungiDB:TSTA_008640"/>
<feature type="region of interest" description="Disordered" evidence="1">
    <location>
        <begin position="229"/>
        <end position="255"/>
    </location>
</feature>
<dbReference type="AlphaFoldDB" id="B8MVB2"/>